<dbReference type="SMART" id="SM00342">
    <property type="entry name" value="HTH_ARAC"/>
    <property type="match status" value="1"/>
</dbReference>
<evidence type="ECO:0000313" key="5">
    <source>
        <dbReference type="EMBL" id="ONG43468.1"/>
    </source>
</evidence>
<dbReference type="AlphaFoldDB" id="A0A1V2GW32"/>
<keyword evidence="3" id="KW-0804">Transcription</keyword>
<evidence type="ECO:0000259" key="4">
    <source>
        <dbReference type="PROSITE" id="PS01124"/>
    </source>
</evidence>
<reference evidence="5 6" key="1">
    <citation type="submission" date="2016-10" db="EMBL/GenBank/DDBJ databases">
        <title>Draft Genome sequence of Roseomonas sp. strain M3.</title>
        <authorList>
            <person name="Subhash Y."/>
            <person name="Lee S."/>
        </authorList>
    </citation>
    <scope>NUCLEOTIDE SEQUENCE [LARGE SCALE GENOMIC DNA]</scope>
    <source>
        <strain evidence="5 6">M3</strain>
    </source>
</reference>
<dbReference type="InterPro" id="IPR050204">
    <property type="entry name" value="AraC_XylS_family_regulators"/>
</dbReference>
<evidence type="ECO:0000256" key="3">
    <source>
        <dbReference type="ARBA" id="ARBA00023163"/>
    </source>
</evidence>
<feature type="domain" description="HTH araC/xylS-type" evidence="4">
    <location>
        <begin position="201"/>
        <end position="299"/>
    </location>
</feature>
<evidence type="ECO:0000313" key="6">
    <source>
        <dbReference type="Proteomes" id="UP000188879"/>
    </source>
</evidence>
<dbReference type="GO" id="GO:0003700">
    <property type="term" value="F:DNA-binding transcription factor activity"/>
    <property type="evidence" value="ECO:0007669"/>
    <property type="project" value="InterPro"/>
</dbReference>
<keyword evidence="1" id="KW-0805">Transcription regulation</keyword>
<keyword evidence="2" id="KW-0238">DNA-binding</keyword>
<dbReference type="InterPro" id="IPR009057">
    <property type="entry name" value="Homeodomain-like_sf"/>
</dbReference>
<dbReference type="GO" id="GO:0043565">
    <property type="term" value="F:sequence-specific DNA binding"/>
    <property type="evidence" value="ECO:0007669"/>
    <property type="project" value="InterPro"/>
</dbReference>
<organism evidence="5 6">
    <name type="scientific">Teichococcus deserti</name>
    <dbReference type="NCBI Taxonomy" id="1817963"/>
    <lineage>
        <taxon>Bacteria</taxon>
        <taxon>Pseudomonadati</taxon>
        <taxon>Pseudomonadota</taxon>
        <taxon>Alphaproteobacteria</taxon>
        <taxon>Acetobacterales</taxon>
        <taxon>Roseomonadaceae</taxon>
        <taxon>Roseomonas</taxon>
    </lineage>
</organism>
<protein>
    <recommendedName>
        <fullName evidence="4">HTH araC/xylS-type domain-containing protein</fullName>
    </recommendedName>
</protein>
<dbReference type="Proteomes" id="UP000188879">
    <property type="component" value="Unassembled WGS sequence"/>
</dbReference>
<dbReference type="EMBL" id="MLCO01000476">
    <property type="protein sequence ID" value="ONG43468.1"/>
    <property type="molecule type" value="Genomic_DNA"/>
</dbReference>
<keyword evidence="6" id="KW-1185">Reference proteome</keyword>
<comment type="caution">
    <text evidence="5">The sequence shown here is derived from an EMBL/GenBank/DDBJ whole genome shotgun (WGS) entry which is preliminary data.</text>
</comment>
<evidence type="ECO:0000256" key="1">
    <source>
        <dbReference type="ARBA" id="ARBA00023015"/>
    </source>
</evidence>
<name>A0A1V2GW32_9PROT</name>
<evidence type="ECO:0000256" key="2">
    <source>
        <dbReference type="ARBA" id="ARBA00023125"/>
    </source>
</evidence>
<dbReference type="PANTHER" id="PTHR46796">
    <property type="entry name" value="HTH-TYPE TRANSCRIPTIONAL ACTIVATOR RHAS-RELATED"/>
    <property type="match status" value="1"/>
</dbReference>
<dbReference type="PANTHER" id="PTHR46796:SF6">
    <property type="entry name" value="ARAC SUBFAMILY"/>
    <property type="match status" value="1"/>
</dbReference>
<proteinExistence type="predicted"/>
<dbReference type="SUPFAM" id="SSF46689">
    <property type="entry name" value="Homeodomain-like"/>
    <property type="match status" value="2"/>
</dbReference>
<dbReference type="Gene3D" id="1.10.10.60">
    <property type="entry name" value="Homeodomain-like"/>
    <property type="match status" value="1"/>
</dbReference>
<sequence length="301" mass="33903">MSETPWSSYADFYRRSPYAAFPQEHRRSPGQLPCQMILVEQGPHAFTDPELSETVLALPLAVPGRCRWGWRIGAHRQVQQAEPGRMLVVPADVESHWQVDGSRRILILSVPNATLRRLFGRDCPADIGAAFRSLSEATWADPLVEALMRQLWQGLEEEGHGQARAFLADGLLTALLSQLLIRAGTRLEEQKDIALPPWRLRRVRHFVEARLGESITLDDLAGAAGLSRRHFARSFHQETGQTPHRWLMQRRLEAAQSLLRDTAEPIGAIAERCGFSSQSHLTAALREATGLTPLRWRHRLA</sequence>
<accession>A0A1V2GW32</accession>
<dbReference type="Pfam" id="PF12833">
    <property type="entry name" value="HTH_18"/>
    <property type="match status" value="1"/>
</dbReference>
<dbReference type="InterPro" id="IPR018060">
    <property type="entry name" value="HTH_AraC"/>
</dbReference>
<dbReference type="PROSITE" id="PS01124">
    <property type="entry name" value="HTH_ARAC_FAMILY_2"/>
    <property type="match status" value="1"/>
</dbReference>
<dbReference type="RefSeq" id="WP_076960617.1">
    <property type="nucleotide sequence ID" value="NZ_MLCO01000476.1"/>
</dbReference>
<gene>
    <name evidence="5" type="ORF">BKE38_28850</name>
</gene>